<dbReference type="AlphaFoldDB" id="A0A8S4PIV0"/>
<dbReference type="EMBL" id="CAIIXF020000008">
    <property type="protein sequence ID" value="CAH1791492.1"/>
    <property type="molecule type" value="Genomic_DNA"/>
</dbReference>
<protein>
    <submittedName>
        <fullName evidence="2">Uncharacterized protein</fullName>
    </submittedName>
</protein>
<keyword evidence="3" id="KW-1185">Reference proteome</keyword>
<keyword evidence="1" id="KW-0732">Signal</keyword>
<name>A0A8S4PIV0_OWEFU</name>
<evidence type="ECO:0000256" key="1">
    <source>
        <dbReference type="SAM" id="SignalP"/>
    </source>
</evidence>
<feature type="signal peptide" evidence="1">
    <location>
        <begin position="1"/>
        <end position="25"/>
    </location>
</feature>
<gene>
    <name evidence="2" type="ORF">OFUS_LOCUS16569</name>
</gene>
<accession>A0A8S4PIV0</accession>
<dbReference type="Proteomes" id="UP000749559">
    <property type="component" value="Unassembled WGS sequence"/>
</dbReference>
<feature type="non-terminal residue" evidence="2">
    <location>
        <position position="1"/>
    </location>
</feature>
<proteinExistence type="predicted"/>
<feature type="chain" id="PRO_5035813124" evidence="1">
    <location>
        <begin position="26"/>
        <end position="231"/>
    </location>
</feature>
<reference evidence="2" key="1">
    <citation type="submission" date="2022-03" db="EMBL/GenBank/DDBJ databases">
        <authorList>
            <person name="Martin C."/>
        </authorList>
    </citation>
    <scope>NUCLEOTIDE SEQUENCE</scope>
</reference>
<evidence type="ECO:0000313" key="2">
    <source>
        <dbReference type="EMBL" id="CAH1791492.1"/>
    </source>
</evidence>
<comment type="caution">
    <text evidence="2">The sequence shown here is derived from an EMBL/GenBank/DDBJ whole genome shotgun (WGS) entry which is preliminary data.</text>
</comment>
<organism evidence="2 3">
    <name type="scientific">Owenia fusiformis</name>
    <name type="common">Polychaete worm</name>
    <dbReference type="NCBI Taxonomy" id="6347"/>
    <lineage>
        <taxon>Eukaryota</taxon>
        <taxon>Metazoa</taxon>
        <taxon>Spiralia</taxon>
        <taxon>Lophotrochozoa</taxon>
        <taxon>Annelida</taxon>
        <taxon>Polychaeta</taxon>
        <taxon>Sedentaria</taxon>
        <taxon>Canalipalpata</taxon>
        <taxon>Sabellida</taxon>
        <taxon>Oweniida</taxon>
        <taxon>Oweniidae</taxon>
        <taxon>Owenia</taxon>
    </lineage>
</organism>
<evidence type="ECO:0000313" key="3">
    <source>
        <dbReference type="Proteomes" id="UP000749559"/>
    </source>
</evidence>
<sequence>FVIFCGAYTLHMFLHMLDMSFLTDADILGRPVFQKTAYSLEIPQTHASLTNTTKESTIRNVKQNEADHLQYVKQNEADNLQYVKQNEYNQTYVKYNKYYRLIETLSSAEIVDYSEVSLSRGWWSVKEEYWTKYTDCFNGSCKIAFAVQCLSKLRALYQYIPIRKLSPIRGVYFSVCSINKILIKRDDLFGYHYGAMALLKFTDGSNHTIQLQFSPQEGHQQQSNVYMLPID</sequence>
<feature type="non-terminal residue" evidence="2">
    <location>
        <position position="231"/>
    </location>
</feature>